<reference evidence="3" key="1">
    <citation type="submission" date="2020-05" db="EMBL/GenBank/DDBJ databases">
        <authorList>
            <person name="Chiriac C."/>
            <person name="Salcher M."/>
            <person name="Ghai R."/>
            <person name="Kavagutti S V."/>
        </authorList>
    </citation>
    <scope>NUCLEOTIDE SEQUENCE</scope>
</reference>
<dbReference type="Pfam" id="PF22636">
    <property type="entry name" value="FlK"/>
    <property type="match status" value="1"/>
</dbReference>
<evidence type="ECO:0000313" key="3">
    <source>
        <dbReference type="EMBL" id="CAB4998092.1"/>
    </source>
</evidence>
<accession>A0A6J7P5G3</accession>
<name>A0A6J7P5G3_9ZZZZ</name>
<evidence type="ECO:0000313" key="2">
    <source>
        <dbReference type="EMBL" id="CAB4936401.1"/>
    </source>
</evidence>
<dbReference type="EMBL" id="CAFBNG010000046">
    <property type="protein sequence ID" value="CAB4936401.1"/>
    <property type="molecule type" value="Genomic_DNA"/>
</dbReference>
<dbReference type="InterPro" id="IPR029069">
    <property type="entry name" value="HotDog_dom_sf"/>
</dbReference>
<evidence type="ECO:0000259" key="1">
    <source>
        <dbReference type="Pfam" id="PF22636"/>
    </source>
</evidence>
<dbReference type="SUPFAM" id="SSF54637">
    <property type="entry name" value="Thioesterase/thiol ester dehydrase-isomerase"/>
    <property type="match status" value="1"/>
</dbReference>
<dbReference type="AlphaFoldDB" id="A0A6J7P5G3"/>
<dbReference type="PANTHER" id="PTHR36934:SF1">
    <property type="entry name" value="THIOESTERASE DOMAIN-CONTAINING PROTEIN"/>
    <property type="match status" value="1"/>
</dbReference>
<dbReference type="InterPro" id="IPR054485">
    <property type="entry name" value="FlK-like_dom"/>
</dbReference>
<protein>
    <submittedName>
        <fullName evidence="3">Unannotated protein</fullName>
    </submittedName>
</protein>
<dbReference type="InterPro" id="IPR025540">
    <property type="entry name" value="FlK"/>
</dbReference>
<organism evidence="3">
    <name type="scientific">freshwater metagenome</name>
    <dbReference type="NCBI Taxonomy" id="449393"/>
    <lineage>
        <taxon>unclassified sequences</taxon>
        <taxon>metagenomes</taxon>
        <taxon>ecological metagenomes</taxon>
    </lineage>
</organism>
<dbReference type="EMBL" id="CAFBPB010000020">
    <property type="protein sequence ID" value="CAB4998092.1"/>
    <property type="molecule type" value="Genomic_DNA"/>
</dbReference>
<gene>
    <name evidence="2" type="ORF">UFOPK3774_00363</name>
    <name evidence="3" type="ORF">UFOPK4049_00255</name>
</gene>
<dbReference type="CDD" id="cd03440">
    <property type="entry name" value="hot_dog"/>
    <property type="match status" value="1"/>
</dbReference>
<dbReference type="Gene3D" id="3.10.129.10">
    <property type="entry name" value="Hotdog Thioesterase"/>
    <property type="match status" value="1"/>
</dbReference>
<dbReference type="PANTHER" id="PTHR36934">
    <property type="entry name" value="BLR0278 PROTEIN"/>
    <property type="match status" value="1"/>
</dbReference>
<feature type="domain" description="Fluoroacetyl-CoA-specific thioesterase-like" evidence="1">
    <location>
        <begin position="18"/>
        <end position="120"/>
    </location>
</feature>
<proteinExistence type="predicted"/>
<sequence length="139" mass="14659">MQSPDALIDAVGLATMVVRPGDTAVAMGIGDLPVASNSHYLHLMESAAIGALAEHLDSGETSRLLSIDLEVMAAVSIGVEIRAIANCVEVDGKNVRFNCDIYDGERHVATAQMKRAVVERVSFLARTAAQTLTAQAPIN</sequence>